<evidence type="ECO:0000313" key="2">
    <source>
        <dbReference type="RefSeq" id="XP_075079962.1"/>
    </source>
</evidence>
<proteinExistence type="predicted"/>
<dbReference type="RefSeq" id="XP_075079962.1">
    <property type="nucleotide sequence ID" value="XM_075223861.1"/>
</dbReference>
<accession>A0AC58S4Q4</accession>
<protein>
    <submittedName>
        <fullName evidence="2">Uncharacterized protein LOC107761909</fullName>
    </submittedName>
</protein>
<reference evidence="1" key="1">
    <citation type="journal article" date="2014" name="Nat. Commun.">
        <title>The tobacco genome sequence and its comparison with those of tomato and potato.</title>
        <authorList>
            <person name="Sierro N."/>
            <person name="Battey J.N."/>
            <person name="Ouadi S."/>
            <person name="Bakaher N."/>
            <person name="Bovet L."/>
            <person name="Willig A."/>
            <person name="Goepfert S."/>
            <person name="Peitsch M.C."/>
            <person name="Ivanov N.V."/>
        </authorList>
    </citation>
    <scope>NUCLEOTIDE SEQUENCE [LARGE SCALE GENOMIC DNA]</scope>
</reference>
<dbReference type="Proteomes" id="UP000790787">
    <property type="component" value="Chromosome 10"/>
</dbReference>
<sequence>MKESLREFPATTWNDVYNKYNTKHRIEEDRVAQPMFDERAGPRHSESGKRTGKNKYEHYMGPAGGDNSSTHVRVGDYSFNVSISELVAVLKGMGDKVRWPKEMRSDPRKRNPDHWFEFHNDHGHRIADYWLLQGEVENLLKQGYLTDLFSEKGRQSYMKNKQEPPKPISPETTVNVITGGDEVNGVTYTATKKTSKVTVTHGKRIRQALEGESITFDDEDVDDLMIPHNDALVISLLVHDTNIKRVLIDPEGVTKDTKFQVIDADMTYNIILGRPWIHKMDDVPSTMHEVIKFPS</sequence>
<name>A0AC58S4Q4_TOBAC</name>
<evidence type="ECO:0000313" key="1">
    <source>
        <dbReference type="Proteomes" id="UP000790787"/>
    </source>
</evidence>
<keyword evidence="1" id="KW-1185">Reference proteome</keyword>
<reference evidence="2" key="2">
    <citation type="submission" date="2025-08" db="UniProtKB">
        <authorList>
            <consortium name="RefSeq"/>
        </authorList>
    </citation>
    <scope>IDENTIFICATION</scope>
    <source>
        <tissue evidence="2">Leaf</tissue>
    </source>
</reference>
<organism evidence="1 2">
    <name type="scientific">Nicotiana tabacum</name>
    <name type="common">Common tobacco</name>
    <dbReference type="NCBI Taxonomy" id="4097"/>
    <lineage>
        <taxon>Eukaryota</taxon>
        <taxon>Viridiplantae</taxon>
        <taxon>Streptophyta</taxon>
        <taxon>Embryophyta</taxon>
        <taxon>Tracheophyta</taxon>
        <taxon>Spermatophyta</taxon>
        <taxon>Magnoliopsida</taxon>
        <taxon>eudicotyledons</taxon>
        <taxon>Gunneridae</taxon>
        <taxon>Pentapetalae</taxon>
        <taxon>asterids</taxon>
        <taxon>lamiids</taxon>
        <taxon>Solanales</taxon>
        <taxon>Solanaceae</taxon>
        <taxon>Nicotianoideae</taxon>
        <taxon>Nicotianeae</taxon>
        <taxon>Nicotiana</taxon>
    </lineage>
</organism>
<gene>
    <name evidence="2" type="primary">LOC107761909</name>
</gene>